<dbReference type="OrthoDB" id="539398at2759"/>
<protein>
    <submittedName>
        <fullName evidence="3">Pyridoxamine 5'-phosphate oxidase family protein ustO</fullName>
    </submittedName>
</protein>
<comment type="caution">
    <text evidence="3">The sequence shown here is derived from an EMBL/GenBank/DDBJ whole genome shotgun (WGS) entry which is preliminary data.</text>
</comment>
<gene>
    <name evidence="3" type="primary">ustO</name>
    <name evidence="3" type="ORF">LSUE1_G006767</name>
</gene>
<keyword evidence="2" id="KW-1133">Transmembrane helix</keyword>
<organism evidence="3 4">
    <name type="scientific">Lachnellula suecica</name>
    <dbReference type="NCBI Taxonomy" id="602035"/>
    <lineage>
        <taxon>Eukaryota</taxon>
        <taxon>Fungi</taxon>
        <taxon>Dikarya</taxon>
        <taxon>Ascomycota</taxon>
        <taxon>Pezizomycotina</taxon>
        <taxon>Leotiomycetes</taxon>
        <taxon>Helotiales</taxon>
        <taxon>Lachnaceae</taxon>
        <taxon>Lachnellula</taxon>
    </lineage>
</organism>
<evidence type="ECO:0000313" key="4">
    <source>
        <dbReference type="Proteomes" id="UP000469558"/>
    </source>
</evidence>
<feature type="compositionally biased region" description="Basic residues" evidence="1">
    <location>
        <begin position="1"/>
        <end position="11"/>
    </location>
</feature>
<dbReference type="PANTHER" id="PTHR39336:SF1">
    <property type="entry name" value="PYRIDOXAMINE PHOSPHATE OXIDASE FAMILY PROTEIN (AFU_ORTHOLOGUE AFUA_6G11440)"/>
    <property type="match status" value="1"/>
</dbReference>
<feature type="transmembrane region" description="Helical" evidence="2">
    <location>
        <begin position="533"/>
        <end position="555"/>
    </location>
</feature>
<keyword evidence="4" id="KW-1185">Reference proteome</keyword>
<feature type="region of interest" description="Disordered" evidence="1">
    <location>
        <begin position="1"/>
        <end position="208"/>
    </location>
</feature>
<feature type="compositionally biased region" description="Low complexity" evidence="1">
    <location>
        <begin position="35"/>
        <end position="48"/>
    </location>
</feature>
<proteinExistence type="predicted"/>
<dbReference type="Proteomes" id="UP000469558">
    <property type="component" value="Unassembled WGS sequence"/>
</dbReference>
<evidence type="ECO:0000256" key="1">
    <source>
        <dbReference type="SAM" id="MobiDB-lite"/>
    </source>
</evidence>
<dbReference type="Gene3D" id="2.30.110.10">
    <property type="entry name" value="Electron Transport, Fmn-binding Protein, Chain A"/>
    <property type="match status" value="1"/>
</dbReference>
<feature type="compositionally biased region" description="Polar residues" evidence="1">
    <location>
        <begin position="141"/>
        <end position="150"/>
    </location>
</feature>
<dbReference type="InterPro" id="IPR012349">
    <property type="entry name" value="Split_barrel_FMN-bd"/>
</dbReference>
<keyword evidence="2" id="KW-0472">Membrane</keyword>
<feature type="compositionally biased region" description="Basic residues" evidence="1">
    <location>
        <begin position="21"/>
        <end position="31"/>
    </location>
</feature>
<accession>A0A8T9C6E2</accession>
<dbReference type="EMBL" id="QGMK01000513">
    <property type="protein sequence ID" value="TVY81255.1"/>
    <property type="molecule type" value="Genomic_DNA"/>
</dbReference>
<dbReference type="SUPFAM" id="SSF50475">
    <property type="entry name" value="FMN-binding split barrel"/>
    <property type="match status" value="1"/>
</dbReference>
<name>A0A8T9C6E2_9HELO</name>
<dbReference type="PANTHER" id="PTHR39336">
    <property type="entry name" value="PYRIDOXAMINE PHOSPHATE OXIDASE FAMILY PROTEIN (AFU_ORTHOLOGUE AFUA_6G11440)"/>
    <property type="match status" value="1"/>
</dbReference>
<evidence type="ECO:0000313" key="3">
    <source>
        <dbReference type="EMBL" id="TVY81255.1"/>
    </source>
</evidence>
<keyword evidence="2" id="KW-0812">Transmembrane</keyword>
<sequence>MFSSSNKKKVHYTASTTGKSSHSHSKGHSHKSSRDSGVGSSSASDRASLGAPNDTPLNSQELRSQRHNPTALAEALDAANDKIRELMENNEQLKHMLKESNKEKRSLREEKNDLIKEVEDLGEELDHEKRAHDKLRREVSGSRTITANSESQRRTTPPSSRRRDDERSQGSGSYHEESSGRRYIVPQPPANNAPNPFIPLSERTSAPSGVSYAAPTTVSYSPVTYAPAPTFSPRPAGSRASYQGSTDGNYHFHPTHRSEIGGEWGRSYPAAAELTHHFRNGTGSLQHLSPPGDLQPQLHNNTLAPRYTMPQFFDSISQNLADWALAQPLFFTGSAPSIGRHINMSPKGLPSSTFTIFSPTSCAYIDATGSGAETISHIYENGRVTIMFCSFGASPRIMRFFCTGRVVEWDMPEFEVLIDKMGKKRVDGARAVVLLTVWKVQTSCGYGVPRIKLGEHDVEKGKEEEAFQDRETLGHWAGNKVEKNEMCDYQLKNNLRSLDGLPGLKTARRDAGERFWIEDVKAKGAKVSGQKEALVAGIFIGILIAVLAGLLQALLV</sequence>
<feature type="compositionally biased region" description="Basic and acidic residues" evidence="1">
    <location>
        <begin position="161"/>
        <end position="180"/>
    </location>
</feature>
<evidence type="ECO:0000256" key="2">
    <source>
        <dbReference type="SAM" id="Phobius"/>
    </source>
</evidence>
<reference evidence="3 4" key="1">
    <citation type="submission" date="2018-05" db="EMBL/GenBank/DDBJ databases">
        <title>Genome sequencing and assembly of the regulated plant pathogen Lachnellula willkommii and related sister species for the development of diagnostic species identification markers.</title>
        <authorList>
            <person name="Giroux E."/>
            <person name="Bilodeau G."/>
        </authorList>
    </citation>
    <scope>NUCLEOTIDE SEQUENCE [LARGE SCALE GENOMIC DNA]</scope>
    <source>
        <strain evidence="3 4">CBS 268.59</strain>
    </source>
</reference>
<feature type="compositionally biased region" description="Basic and acidic residues" evidence="1">
    <location>
        <begin position="79"/>
        <end position="140"/>
    </location>
</feature>
<dbReference type="AlphaFoldDB" id="A0A8T9C6E2"/>